<dbReference type="Pfam" id="PF12852">
    <property type="entry name" value="Cupin_6"/>
    <property type="match status" value="1"/>
</dbReference>
<evidence type="ECO:0000313" key="6">
    <source>
        <dbReference type="Proteomes" id="UP000006281"/>
    </source>
</evidence>
<dbReference type="EMBL" id="HE804045">
    <property type="protein sequence ID" value="CCH31651.1"/>
    <property type="molecule type" value="Genomic_DNA"/>
</dbReference>
<dbReference type="AlphaFoldDB" id="K0K028"/>
<sequence>MVTTTSQTRRGATYDGSKNQIDVCSSKFGSNLAVVDVLADLLDGVRARGAVFSRSALVPPWSLKFTARAELTVGAVLAGEAWVVRGRPLRVAAGDIAVVRGGTPFVLADDPTTPPSEVVGEDRYCDWGPGDGPAVLVSGAFAGPLPERLRRALPDVLVVSDADCPTPLLAAVSAEITAARPGWQVVLDRLLDLVLVSALRAWFDGDRAAPAWYRSTGDPLVDRALDLLHEDPAHPWTVAELAARCQVSRAGLARRFTARTGEPPMAHLADWRISLAADLLTDTDLTVGAIARRVGYGTTFALSVAFKRLRGHSPSEHRESVRAAAVVRHHIAAAEQQPGRRQ</sequence>
<dbReference type="Gene3D" id="1.10.10.60">
    <property type="entry name" value="Homeodomain-like"/>
    <property type="match status" value="2"/>
</dbReference>
<dbReference type="InterPro" id="IPR032783">
    <property type="entry name" value="AraC_lig"/>
</dbReference>
<accession>K0K028</accession>
<dbReference type="SUPFAM" id="SSF46689">
    <property type="entry name" value="Homeodomain-like"/>
    <property type="match status" value="2"/>
</dbReference>
<dbReference type="Proteomes" id="UP000006281">
    <property type="component" value="Chromosome"/>
</dbReference>
<keyword evidence="1" id="KW-0805">Transcription regulation</keyword>
<keyword evidence="6" id="KW-1185">Reference proteome</keyword>
<gene>
    <name evidence="5" type="ordered locus">BN6_43690</name>
</gene>
<dbReference type="InterPro" id="IPR018062">
    <property type="entry name" value="HTH_AraC-typ_CS"/>
</dbReference>
<evidence type="ECO:0000256" key="1">
    <source>
        <dbReference type="ARBA" id="ARBA00023015"/>
    </source>
</evidence>
<dbReference type="InterPro" id="IPR018060">
    <property type="entry name" value="HTH_AraC"/>
</dbReference>
<dbReference type="PROSITE" id="PS00041">
    <property type="entry name" value="HTH_ARAC_FAMILY_1"/>
    <property type="match status" value="1"/>
</dbReference>
<dbReference type="PATRIC" id="fig|1179773.3.peg.4373"/>
<proteinExistence type="predicted"/>
<dbReference type="SMART" id="SM00342">
    <property type="entry name" value="HTH_ARAC"/>
    <property type="match status" value="1"/>
</dbReference>
<keyword evidence="3" id="KW-0804">Transcription</keyword>
<organism evidence="5 6">
    <name type="scientific">Saccharothrix espanaensis (strain ATCC 51144 / DSM 44229 / JCM 9112 / NBRC 15066 / NRRL 15764)</name>
    <dbReference type="NCBI Taxonomy" id="1179773"/>
    <lineage>
        <taxon>Bacteria</taxon>
        <taxon>Bacillati</taxon>
        <taxon>Actinomycetota</taxon>
        <taxon>Actinomycetes</taxon>
        <taxon>Pseudonocardiales</taxon>
        <taxon>Pseudonocardiaceae</taxon>
        <taxon>Saccharothrix</taxon>
    </lineage>
</organism>
<keyword evidence="2" id="KW-0238">DNA-binding</keyword>
<protein>
    <submittedName>
        <fullName evidence="5">Transcriptional regulator, AraC family</fullName>
    </submittedName>
</protein>
<dbReference type="PANTHER" id="PTHR46796">
    <property type="entry name" value="HTH-TYPE TRANSCRIPTIONAL ACTIVATOR RHAS-RELATED"/>
    <property type="match status" value="1"/>
</dbReference>
<dbReference type="InterPro" id="IPR009057">
    <property type="entry name" value="Homeodomain-like_sf"/>
</dbReference>
<evidence type="ECO:0000256" key="2">
    <source>
        <dbReference type="ARBA" id="ARBA00023125"/>
    </source>
</evidence>
<evidence type="ECO:0000256" key="3">
    <source>
        <dbReference type="ARBA" id="ARBA00023163"/>
    </source>
</evidence>
<feature type="domain" description="HTH araC/xylS-type" evidence="4">
    <location>
        <begin position="222"/>
        <end position="320"/>
    </location>
</feature>
<dbReference type="eggNOG" id="COG2207">
    <property type="taxonomic scope" value="Bacteria"/>
</dbReference>
<dbReference type="InterPro" id="IPR050204">
    <property type="entry name" value="AraC_XylS_family_regulators"/>
</dbReference>
<dbReference type="Pfam" id="PF12833">
    <property type="entry name" value="HTH_18"/>
    <property type="match status" value="1"/>
</dbReference>
<name>K0K028_SACES</name>
<dbReference type="HOGENOM" id="CLU_000445_81_0_11"/>
<dbReference type="GO" id="GO:0003700">
    <property type="term" value="F:DNA-binding transcription factor activity"/>
    <property type="evidence" value="ECO:0007669"/>
    <property type="project" value="InterPro"/>
</dbReference>
<dbReference type="PROSITE" id="PS01124">
    <property type="entry name" value="HTH_ARAC_FAMILY_2"/>
    <property type="match status" value="1"/>
</dbReference>
<dbReference type="PANTHER" id="PTHR46796:SF13">
    <property type="entry name" value="HTH-TYPE TRANSCRIPTIONAL ACTIVATOR RHAS"/>
    <property type="match status" value="1"/>
</dbReference>
<evidence type="ECO:0000259" key="4">
    <source>
        <dbReference type="PROSITE" id="PS01124"/>
    </source>
</evidence>
<evidence type="ECO:0000313" key="5">
    <source>
        <dbReference type="EMBL" id="CCH31651.1"/>
    </source>
</evidence>
<dbReference type="KEGG" id="sesp:BN6_43690"/>
<dbReference type="GO" id="GO:0043565">
    <property type="term" value="F:sequence-specific DNA binding"/>
    <property type="evidence" value="ECO:0007669"/>
    <property type="project" value="InterPro"/>
</dbReference>
<dbReference type="STRING" id="1179773.BN6_43690"/>
<reference evidence="5 6" key="1">
    <citation type="journal article" date="2012" name="BMC Genomics">
        <title>Complete genome sequence of Saccharothrix espanaensis DSM 44229T and comparison to the other completely sequenced Pseudonocardiaceae.</title>
        <authorList>
            <person name="Strobel T."/>
            <person name="Al-Dilaimi A."/>
            <person name="Blom J."/>
            <person name="Gessner A."/>
            <person name="Kalinowski J."/>
            <person name="Luzhetska M."/>
            <person name="Puhler A."/>
            <person name="Szczepanowski R."/>
            <person name="Bechthold A."/>
            <person name="Ruckert C."/>
        </authorList>
    </citation>
    <scope>NUCLEOTIDE SEQUENCE [LARGE SCALE GENOMIC DNA]</scope>
    <source>
        <strain evidence="6">ATCC 51144 / DSM 44229 / JCM 9112 / NBRC 15066 / NRRL 15764</strain>
    </source>
</reference>